<proteinExistence type="predicted"/>
<feature type="transmembrane region" description="Helical" evidence="1">
    <location>
        <begin position="26"/>
        <end position="51"/>
    </location>
</feature>
<dbReference type="EMBL" id="AYKG01000028">
    <property type="protein sequence ID" value="ROO27337.1"/>
    <property type="molecule type" value="Genomic_DNA"/>
</dbReference>
<keyword evidence="1" id="KW-1133">Transmembrane helix</keyword>
<reference evidence="2 3" key="1">
    <citation type="submission" date="2013-10" db="EMBL/GenBank/DDBJ databases">
        <title>Salinisphaera japonica YTM-1 Genome Sequencing.</title>
        <authorList>
            <person name="Lai Q."/>
            <person name="Li C."/>
            <person name="Shao Z."/>
        </authorList>
    </citation>
    <scope>NUCLEOTIDE SEQUENCE [LARGE SCALE GENOMIC DNA]</scope>
    <source>
        <strain evidence="2 3">YTM-1</strain>
    </source>
</reference>
<evidence type="ECO:0000313" key="3">
    <source>
        <dbReference type="Proteomes" id="UP000285310"/>
    </source>
</evidence>
<protein>
    <recommendedName>
        <fullName evidence="4">Sodium:proton antiporter</fullName>
    </recommendedName>
</protein>
<organism evidence="2 3">
    <name type="scientific">Salinisphaera japonica YTM-1</name>
    <dbReference type="NCBI Taxonomy" id="1209778"/>
    <lineage>
        <taxon>Bacteria</taxon>
        <taxon>Pseudomonadati</taxon>
        <taxon>Pseudomonadota</taxon>
        <taxon>Gammaproteobacteria</taxon>
        <taxon>Salinisphaerales</taxon>
        <taxon>Salinisphaeraceae</taxon>
        <taxon>Salinisphaera</taxon>
    </lineage>
</organism>
<keyword evidence="1" id="KW-0472">Membrane</keyword>
<dbReference type="Proteomes" id="UP000285310">
    <property type="component" value="Unassembled WGS sequence"/>
</dbReference>
<evidence type="ECO:0000313" key="2">
    <source>
        <dbReference type="EMBL" id="ROO27337.1"/>
    </source>
</evidence>
<accession>A0A423PP36</accession>
<name>A0A423PP36_9GAMM</name>
<dbReference type="InParanoid" id="A0A423PP36"/>
<evidence type="ECO:0008006" key="4">
    <source>
        <dbReference type="Google" id="ProtNLM"/>
    </source>
</evidence>
<dbReference type="AlphaFoldDB" id="A0A423PP36"/>
<keyword evidence="1" id="KW-0812">Transmembrane</keyword>
<gene>
    <name evidence="2" type="ORF">SAJA_09685</name>
</gene>
<sequence>MFAVLFVLLNPWYFPAGSSRLVGGVPLWAWVILAVCLALSVFLHFVCAVYWQTGDESDE</sequence>
<comment type="caution">
    <text evidence="2">The sequence shown here is derived from an EMBL/GenBank/DDBJ whole genome shotgun (WGS) entry which is preliminary data.</text>
</comment>
<evidence type="ECO:0000256" key="1">
    <source>
        <dbReference type="SAM" id="Phobius"/>
    </source>
</evidence>
<keyword evidence="3" id="KW-1185">Reference proteome</keyword>